<feature type="domain" description="Methyl-accepting transducer" evidence="8">
    <location>
        <begin position="271"/>
        <end position="500"/>
    </location>
</feature>
<dbReference type="PROSITE" id="PS50111">
    <property type="entry name" value="CHEMOTAXIS_TRANSDUC_2"/>
    <property type="match status" value="1"/>
</dbReference>
<dbReference type="PANTHER" id="PTHR43531">
    <property type="entry name" value="PROTEIN ICFG"/>
    <property type="match status" value="1"/>
</dbReference>
<keyword evidence="7" id="KW-0812">Transmembrane</keyword>
<evidence type="ECO:0000259" key="9">
    <source>
        <dbReference type="PROSITE" id="PS50885"/>
    </source>
</evidence>
<dbReference type="FunFam" id="1.10.287.950:FF:000001">
    <property type="entry name" value="Methyl-accepting chemotaxis sensory transducer"/>
    <property type="match status" value="1"/>
</dbReference>
<evidence type="ECO:0000256" key="3">
    <source>
        <dbReference type="ARBA" id="ARBA00022500"/>
    </source>
</evidence>
<dbReference type="AlphaFoldDB" id="A0A1X1D909"/>
<dbReference type="PRINTS" id="PR00260">
    <property type="entry name" value="CHEMTRNSDUCR"/>
</dbReference>
<dbReference type="CDD" id="cd11386">
    <property type="entry name" value="MCP_signal"/>
    <property type="match status" value="1"/>
</dbReference>
<dbReference type="EMBL" id="MLFS01000026">
    <property type="protein sequence ID" value="ORM73182.1"/>
    <property type="molecule type" value="Genomic_DNA"/>
</dbReference>
<keyword evidence="11" id="KW-1185">Reference proteome</keyword>
<evidence type="ECO:0000256" key="2">
    <source>
        <dbReference type="ARBA" id="ARBA00022481"/>
    </source>
</evidence>
<dbReference type="PANTHER" id="PTHR43531:SF14">
    <property type="entry name" value="METHYL-ACCEPTING CHEMOTAXIS PROTEIN I-RELATED"/>
    <property type="match status" value="1"/>
</dbReference>
<dbReference type="SMART" id="SM00283">
    <property type="entry name" value="MA"/>
    <property type="match status" value="1"/>
</dbReference>
<feature type="transmembrane region" description="Helical" evidence="7">
    <location>
        <begin position="189"/>
        <end position="212"/>
    </location>
</feature>
<dbReference type="InterPro" id="IPR003660">
    <property type="entry name" value="HAMP_dom"/>
</dbReference>
<dbReference type="Pfam" id="PF00672">
    <property type="entry name" value="HAMP"/>
    <property type="match status" value="1"/>
</dbReference>
<dbReference type="RefSeq" id="WP_128601380.1">
    <property type="nucleotide sequence ID" value="NZ_MLFS01000026.1"/>
</dbReference>
<reference evidence="10 11" key="1">
    <citation type="journal article" date="2017" name="Antonie Van Leeuwenhoek">
        <title>Phylogenomic resolution of the bacterial genus Pantoea and its relationship with Erwinia and Tatumella.</title>
        <authorList>
            <person name="Palmer M."/>
            <person name="Steenkamp E.T."/>
            <person name="Coetzee M.P."/>
            <person name="Chan W.Y."/>
            <person name="van Zyl E."/>
            <person name="De Maayer P."/>
            <person name="Coutinho T.A."/>
            <person name="Blom J."/>
            <person name="Smits T.H."/>
            <person name="Duffy B."/>
            <person name="Venter S.N."/>
        </authorList>
    </citation>
    <scope>NUCLEOTIDE SEQUENCE [LARGE SCALE GENOMIC DNA]</scope>
    <source>
        <strain evidence="10 11">LMG 26277</strain>
    </source>
</reference>
<feature type="transmembrane region" description="Helical" evidence="7">
    <location>
        <begin position="12"/>
        <end position="33"/>
    </location>
</feature>
<dbReference type="Gene3D" id="1.10.287.950">
    <property type="entry name" value="Methyl-accepting chemotaxis protein"/>
    <property type="match status" value="1"/>
</dbReference>
<keyword evidence="4 6" id="KW-0807">Transducer</keyword>
<dbReference type="InterPro" id="IPR004090">
    <property type="entry name" value="Chemotax_Me-accpt_rcpt"/>
</dbReference>
<comment type="similarity">
    <text evidence="5">Belongs to the methyl-accepting chemotaxis (MCP) protein family.</text>
</comment>
<evidence type="ECO:0000256" key="1">
    <source>
        <dbReference type="ARBA" id="ARBA00004370"/>
    </source>
</evidence>
<keyword evidence="3" id="KW-0145">Chemotaxis</keyword>
<evidence type="ECO:0000313" key="10">
    <source>
        <dbReference type="EMBL" id="ORM73182.1"/>
    </source>
</evidence>
<dbReference type="Proteomes" id="UP000193104">
    <property type="component" value="Unassembled WGS sequence"/>
</dbReference>
<evidence type="ECO:0000313" key="11">
    <source>
        <dbReference type="Proteomes" id="UP000193104"/>
    </source>
</evidence>
<accession>A0A1X1D909</accession>
<dbReference type="InterPro" id="IPR047347">
    <property type="entry name" value="YvaQ-like_sensor"/>
</dbReference>
<organism evidence="10 11">
    <name type="scientific">Pantoea wallisii</name>
    <dbReference type="NCBI Taxonomy" id="1076551"/>
    <lineage>
        <taxon>Bacteria</taxon>
        <taxon>Pseudomonadati</taxon>
        <taxon>Pseudomonadota</taxon>
        <taxon>Gammaproteobacteria</taxon>
        <taxon>Enterobacterales</taxon>
        <taxon>Erwiniaceae</taxon>
        <taxon>Pantoea</taxon>
    </lineage>
</organism>
<dbReference type="CDD" id="cd19411">
    <property type="entry name" value="MCP2201-like_sensor"/>
    <property type="match status" value="1"/>
</dbReference>
<dbReference type="GO" id="GO:0006935">
    <property type="term" value="P:chemotaxis"/>
    <property type="evidence" value="ECO:0007669"/>
    <property type="project" value="UniProtKB-KW"/>
</dbReference>
<protein>
    <submittedName>
        <fullName evidence="10">Methyl-accepting chemotaxis protein</fullName>
    </submittedName>
</protein>
<evidence type="ECO:0000256" key="4">
    <source>
        <dbReference type="ARBA" id="ARBA00023224"/>
    </source>
</evidence>
<dbReference type="GO" id="GO:0004888">
    <property type="term" value="F:transmembrane signaling receptor activity"/>
    <property type="evidence" value="ECO:0007669"/>
    <property type="project" value="InterPro"/>
</dbReference>
<evidence type="ECO:0000256" key="6">
    <source>
        <dbReference type="PROSITE-ProRule" id="PRU00284"/>
    </source>
</evidence>
<dbReference type="CDD" id="cd06225">
    <property type="entry name" value="HAMP"/>
    <property type="match status" value="1"/>
</dbReference>
<dbReference type="SUPFAM" id="SSF58104">
    <property type="entry name" value="Methyl-accepting chemotaxis protein (MCP) signaling domain"/>
    <property type="match status" value="1"/>
</dbReference>
<dbReference type="Pfam" id="PF00015">
    <property type="entry name" value="MCPsignal"/>
    <property type="match status" value="1"/>
</dbReference>
<proteinExistence type="inferred from homology"/>
<keyword evidence="7" id="KW-1133">Transmembrane helix</keyword>
<evidence type="ECO:0000259" key="8">
    <source>
        <dbReference type="PROSITE" id="PS50111"/>
    </source>
</evidence>
<dbReference type="STRING" id="1076551.HA48_11030"/>
<dbReference type="SMART" id="SM00304">
    <property type="entry name" value="HAMP"/>
    <property type="match status" value="1"/>
</dbReference>
<evidence type="ECO:0000256" key="7">
    <source>
        <dbReference type="SAM" id="Phobius"/>
    </source>
</evidence>
<gene>
    <name evidence="10" type="ORF">HA48_11030</name>
</gene>
<name>A0A1X1D909_9GAMM</name>
<dbReference type="InterPro" id="IPR004089">
    <property type="entry name" value="MCPsignal_dom"/>
</dbReference>
<dbReference type="InterPro" id="IPR024478">
    <property type="entry name" value="HlyB_4HB_MCP"/>
</dbReference>
<feature type="domain" description="HAMP" evidence="9">
    <location>
        <begin position="214"/>
        <end position="266"/>
    </location>
</feature>
<sequence length="518" mass="54924">MLSLKNMKVGVRLGIAFGLVVALLVVVGVTSIMKINNIKSGITTIVEDRYVKVRLGFEVRDGVNDQIKYLRGIVIDTTRPEFNVQRYQQLAEATAQTNRAMKRIEAIQITAVGKKKIAGLLAASQLFEQQKNEVLDLVRAGKADEASYYVLKKITSTQNAYLNSAVAFADSQSNQLQQEGLGIIKDGSVAIEVTLIFSAIAIAAAIVLGFMLTRSIVQPLNEAVAIAGKVAAGDLSSHIQVRSKDETGALMQALQTMNDNLLTIVSNVRAGSDTIAVASNQISSGNIDLSSRTEQQASSLEETASAMEQMTATVKHNAENAREANSLVAKTSGVAKEGGEVMEQVIEKMEAIALSSKKIVDIISVIDSIAFQTNILSLNAAVEAARAGEQGRGFAVVASEVRNLAQRSASAAKEIKVLIEDSVVKVDEGNQLVTHAGSTIGEVVSSVKSVAEIMSEITIASSEQSSGISEINLAITQMEAVTQQNAALVQEASAASQALQEQADRLAQSMSVFKTAAV</sequence>
<dbReference type="GO" id="GO:0007165">
    <property type="term" value="P:signal transduction"/>
    <property type="evidence" value="ECO:0007669"/>
    <property type="project" value="UniProtKB-KW"/>
</dbReference>
<comment type="caution">
    <text evidence="10">The sequence shown here is derived from an EMBL/GenBank/DDBJ whole genome shotgun (WGS) entry which is preliminary data.</text>
</comment>
<keyword evidence="2" id="KW-0488">Methylation</keyword>
<dbReference type="GO" id="GO:0005886">
    <property type="term" value="C:plasma membrane"/>
    <property type="evidence" value="ECO:0007669"/>
    <property type="project" value="TreeGrafter"/>
</dbReference>
<dbReference type="InterPro" id="IPR051310">
    <property type="entry name" value="MCP_chemotaxis"/>
</dbReference>
<keyword evidence="7" id="KW-0472">Membrane</keyword>
<dbReference type="Pfam" id="PF12729">
    <property type="entry name" value="4HB_MCP_1"/>
    <property type="match status" value="1"/>
</dbReference>
<dbReference type="OrthoDB" id="8724574at2"/>
<comment type="subcellular location">
    <subcellularLocation>
        <location evidence="1">Membrane</location>
    </subcellularLocation>
</comment>
<evidence type="ECO:0000256" key="5">
    <source>
        <dbReference type="ARBA" id="ARBA00029447"/>
    </source>
</evidence>
<dbReference type="PROSITE" id="PS50885">
    <property type="entry name" value="HAMP"/>
    <property type="match status" value="1"/>
</dbReference>